<sequence>MERSEAIYDSPSFTVKIEVEFGQDYVQGIIIYVNENSTNVLRCPLKADIGLRINWNGPPSFMAYTIGTDINPKLPHSDRISVVGKIEEGEYNLQISNIQQSDIGQYRCFGNVDGNIETAFLELNVAVPPVTGPSISRNPSGPLFVGNTIVLKCEVIGGTPLAKISWQCDGFFGEHNTSTDNNIESTVNLNLRQSDNNKKCKCVANHPSWTSQKSVDIVLNVFFAPGTNLTIQRKPAGGIISGNKVNLTCTASGGNPLATLLWNCSGTNTNYTTENTVSYSVEFEVDKSDNNKVCTCSATHPITSYTPQTHSSLIVYYVPETNPIIEQKPHGGIPVGGIVSLTCTVPGGNPLATLFWNCTGISKNETVVGTASYSIEFTVDKSFNKKICVCTTDHKINTYKPTVQHQLIVYYAPSDLPSIQQTPSGGIITGSTVMLTCSIKGGNPPAILIWNCTGDTTNSTTNTTAIYSVSFKVIKTQNKAICACSASHPVTSYTPVIYHSLEVYCKYYTFY</sequence>
<feature type="domain" description="Ig-like" evidence="1">
    <location>
        <begin position="133"/>
        <end position="216"/>
    </location>
</feature>
<dbReference type="SUPFAM" id="SSF48726">
    <property type="entry name" value="Immunoglobulin"/>
    <property type="match status" value="5"/>
</dbReference>
<evidence type="ECO:0000313" key="3">
    <source>
        <dbReference type="Proteomes" id="UP000596742"/>
    </source>
</evidence>
<dbReference type="Proteomes" id="UP000596742">
    <property type="component" value="Unassembled WGS sequence"/>
</dbReference>
<reference evidence="2" key="1">
    <citation type="submission" date="2018-11" db="EMBL/GenBank/DDBJ databases">
        <authorList>
            <person name="Alioto T."/>
            <person name="Alioto T."/>
        </authorList>
    </citation>
    <scope>NUCLEOTIDE SEQUENCE</scope>
</reference>
<dbReference type="InterPro" id="IPR007110">
    <property type="entry name" value="Ig-like_dom"/>
</dbReference>
<feature type="domain" description="Ig-like" evidence="1">
    <location>
        <begin position="417"/>
        <end position="502"/>
    </location>
</feature>
<dbReference type="SMART" id="SM00409">
    <property type="entry name" value="IG"/>
    <property type="match status" value="2"/>
</dbReference>
<proteinExistence type="predicted"/>
<dbReference type="PANTHER" id="PTHR45889">
    <property type="entry name" value="IG-LIKE DOMAIN-CONTAINING PROTEIN"/>
    <property type="match status" value="1"/>
</dbReference>
<feature type="domain" description="Ig-like" evidence="1">
    <location>
        <begin position="225"/>
        <end position="314"/>
    </location>
</feature>
<keyword evidence="3" id="KW-1185">Reference proteome</keyword>
<dbReference type="EMBL" id="UYJE01008927">
    <property type="protein sequence ID" value="VDI68586.1"/>
    <property type="molecule type" value="Genomic_DNA"/>
</dbReference>
<accession>A0A8B6GSX4</accession>
<evidence type="ECO:0000313" key="2">
    <source>
        <dbReference type="EMBL" id="VDI68586.1"/>
    </source>
</evidence>
<comment type="caution">
    <text evidence="2">The sequence shown here is derived from an EMBL/GenBank/DDBJ whole genome shotgun (WGS) entry which is preliminary data.</text>
</comment>
<feature type="domain" description="Ig-like" evidence="1">
    <location>
        <begin position="11"/>
        <end position="108"/>
    </location>
</feature>
<dbReference type="InterPro" id="IPR013783">
    <property type="entry name" value="Ig-like_fold"/>
</dbReference>
<dbReference type="InterPro" id="IPR003599">
    <property type="entry name" value="Ig_sub"/>
</dbReference>
<name>A0A8B6GSX4_MYTGA</name>
<dbReference type="OrthoDB" id="6153876at2759"/>
<protein>
    <recommendedName>
        <fullName evidence="1">Ig-like domain-containing protein</fullName>
    </recommendedName>
</protein>
<evidence type="ECO:0000259" key="1">
    <source>
        <dbReference type="PROSITE" id="PS50835"/>
    </source>
</evidence>
<dbReference type="PROSITE" id="PS50835">
    <property type="entry name" value="IG_LIKE"/>
    <property type="match status" value="5"/>
</dbReference>
<dbReference type="AlphaFoldDB" id="A0A8B6GSX4"/>
<organism evidence="2 3">
    <name type="scientific">Mytilus galloprovincialis</name>
    <name type="common">Mediterranean mussel</name>
    <dbReference type="NCBI Taxonomy" id="29158"/>
    <lineage>
        <taxon>Eukaryota</taxon>
        <taxon>Metazoa</taxon>
        <taxon>Spiralia</taxon>
        <taxon>Lophotrochozoa</taxon>
        <taxon>Mollusca</taxon>
        <taxon>Bivalvia</taxon>
        <taxon>Autobranchia</taxon>
        <taxon>Pteriomorphia</taxon>
        <taxon>Mytilida</taxon>
        <taxon>Mytiloidea</taxon>
        <taxon>Mytilidae</taxon>
        <taxon>Mytilinae</taxon>
        <taxon>Mytilus</taxon>
    </lineage>
</organism>
<dbReference type="InterPro" id="IPR036179">
    <property type="entry name" value="Ig-like_dom_sf"/>
</dbReference>
<gene>
    <name evidence="2" type="ORF">MGAL_10B026095</name>
</gene>
<feature type="domain" description="Ig-like" evidence="1">
    <location>
        <begin position="319"/>
        <end position="404"/>
    </location>
</feature>
<dbReference type="PANTHER" id="PTHR45889:SF8">
    <property type="entry name" value="IG-LIKE DOMAIN-CONTAINING PROTEIN"/>
    <property type="match status" value="1"/>
</dbReference>
<dbReference type="Gene3D" id="2.60.40.10">
    <property type="entry name" value="Immunoglobulins"/>
    <property type="match status" value="5"/>
</dbReference>